<dbReference type="eggNOG" id="arCOG01603">
    <property type="taxonomic scope" value="Archaea"/>
</dbReference>
<dbReference type="InterPro" id="IPR011894">
    <property type="entry name" value="PorC_KorC"/>
</dbReference>
<dbReference type="AlphaFoldDB" id="Q9HKH3"/>
<gene>
    <name evidence="5" type="ordered locus">Ta0626</name>
</gene>
<dbReference type="InterPro" id="IPR051626">
    <property type="entry name" value="Oxidoreductase_gamma_subunit"/>
</dbReference>
<evidence type="ECO:0000259" key="4">
    <source>
        <dbReference type="Pfam" id="PF01558"/>
    </source>
</evidence>
<dbReference type="Proteomes" id="UP000001024">
    <property type="component" value="Chromosome"/>
</dbReference>
<dbReference type="InterPro" id="IPR002869">
    <property type="entry name" value="Pyrv_flavodox_OxRed_cen"/>
</dbReference>
<proteinExistence type="predicted"/>
<dbReference type="InterPro" id="IPR019752">
    <property type="entry name" value="Pyrv/ketoisovalerate_OxRed_cat"/>
</dbReference>
<evidence type="ECO:0000256" key="3">
    <source>
        <dbReference type="ARBA" id="ARBA00049357"/>
    </source>
</evidence>
<sequence>MGNFQLIEMYEIRFHGRGGQGAVTASRILAAAAFAEGKYVVSFPFFGTERRGAPVTAFTRIDDSEIYLKSQIYNPDIVVVLDTYVLRTSNVMEGLKENGTVIINSPRDPADFNLDANVATVDAVAIAVKHGLGSRANPVINTSMLGAFSRVTGIVSLESVLEATRQNVPAKVKENMDAVKEAYDSVKILKREEIR</sequence>
<evidence type="ECO:0000313" key="5">
    <source>
        <dbReference type="EMBL" id="CAC11765.1"/>
    </source>
</evidence>
<comment type="catalytic activity">
    <reaction evidence="3">
        <text>2 oxidized [2Fe-2S]-[ferredoxin] + pyruvate + CoA = 2 reduced [2Fe-2S]-[ferredoxin] + acetyl-CoA + CO2 + H(+)</text>
        <dbReference type="Rhea" id="RHEA:12765"/>
        <dbReference type="Rhea" id="RHEA-COMP:10000"/>
        <dbReference type="Rhea" id="RHEA-COMP:10001"/>
        <dbReference type="ChEBI" id="CHEBI:15361"/>
        <dbReference type="ChEBI" id="CHEBI:15378"/>
        <dbReference type="ChEBI" id="CHEBI:16526"/>
        <dbReference type="ChEBI" id="CHEBI:33737"/>
        <dbReference type="ChEBI" id="CHEBI:33738"/>
        <dbReference type="ChEBI" id="CHEBI:57287"/>
        <dbReference type="ChEBI" id="CHEBI:57288"/>
        <dbReference type="EC" id="1.2.7.1"/>
    </reaction>
</comment>
<dbReference type="PANTHER" id="PTHR43366:SF1">
    <property type="entry name" value="PYRUVATE SYNTHASE SUBUNIT PORC"/>
    <property type="match status" value="1"/>
</dbReference>
<evidence type="ECO:0000256" key="2">
    <source>
        <dbReference type="ARBA" id="ARBA00023002"/>
    </source>
</evidence>
<dbReference type="STRING" id="273075.gene:9571846"/>
<dbReference type="PANTHER" id="PTHR43366">
    <property type="entry name" value="PYRUVATE SYNTHASE SUBUNIT PORC"/>
    <property type="match status" value="1"/>
</dbReference>
<dbReference type="PaxDb" id="273075-Ta0626m"/>
<dbReference type="HOGENOM" id="CLU_087284_2_0_2"/>
<keyword evidence="6" id="KW-1185">Reference proteome</keyword>
<dbReference type="FunCoup" id="Q9HKH3">
    <property type="interactions" value="73"/>
</dbReference>
<evidence type="ECO:0000256" key="1">
    <source>
        <dbReference type="ARBA" id="ARBA00012822"/>
    </source>
</evidence>
<dbReference type="EMBL" id="AL445064">
    <property type="protein sequence ID" value="CAC11765.1"/>
    <property type="molecule type" value="Genomic_DNA"/>
</dbReference>
<dbReference type="EnsemblBacteria" id="CAC11765">
    <property type="protein sequence ID" value="CAC11765"/>
    <property type="gene ID" value="CAC11765"/>
</dbReference>
<protein>
    <recommendedName>
        <fullName evidence="1">pyruvate synthase</fullName>
        <ecNumber evidence="1">1.2.7.1</ecNumber>
    </recommendedName>
</protein>
<keyword evidence="2" id="KW-0560">Oxidoreductase</keyword>
<feature type="domain" description="Pyruvate/ketoisovalerate oxidoreductase catalytic" evidence="4">
    <location>
        <begin position="18"/>
        <end position="184"/>
    </location>
</feature>
<dbReference type="SUPFAM" id="SSF53323">
    <property type="entry name" value="Pyruvate-ferredoxin oxidoreductase, PFOR, domain III"/>
    <property type="match status" value="1"/>
</dbReference>
<dbReference type="KEGG" id="tac:Ta0626"/>
<evidence type="ECO:0000313" key="6">
    <source>
        <dbReference type="Proteomes" id="UP000001024"/>
    </source>
</evidence>
<accession>Q9HKH3</accession>
<dbReference type="GO" id="GO:0019164">
    <property type="term" value="F:pyruvate synthase activity"/>
    <property type="evidence" value="ECO:0007669"/>
    <property type="project" value="UniProtKB-EC"/>
</dbReference>
<organism evidence="5 6">
    <name type="scientific">Thermoplasma acidophilum (strain ATCC 25905 / DSM 1728 / JCM 9062 / NBRC 15155 / AMRC-C165)</name>
    <dbReference type="NCBI Taxonomy" id="273075"/>
    <lineage>
        <taxon>Archaea</taxon>
        <taxon>Methanobacteriati</taxon>
        <taxon>Thermoplasmatota</taxon>
        <taxon>Thermoplasmata</taxon>
        <taxon>Thermoplasmatales</taxon>
        <taxon>Thermoplasmataceae</taxon>
        <taxon>Thermoplasma</taxon>
    </lineage>
</organism>
<keyword evidence="5" id="KW-0670">Pyruvate</keyword>
<dbReference type="EC" id="1.2.7.1" evidence="1"/>
<dbReference type="Pfam" id="PF01558">
    <property type="entry name" value="POR"/>
    <property type="match status" value="1"/>
</dbReference>
<dbReference type="Gene3D" id="3.40.920.10">
    <property type="entry name" value="Pyruvate-ferredoxin oxidoreductase, PFOR, domain III"/>
    <property type="match status" value="1"/>
</dbReference>
<name>Q9HKH3_THEAC</name>
<reference evidence="5 6" key="1">
    <citation type="journal article" date="2000" name="Nature">
        <title>The genome sequence of the thermoacidophilic scavenger Thermoplasma acidophilum.</title>
        <authorList>
            <person name="Ruepp A."/>
            <person name="Graml W."/>
            <person name="Santos-Martinez M.L."/>
            <person name="Koretke K.K."/>
            <person name="Volker C."/>
            <person name="Mewes H.W."/>
            <person name="Frishman D."/>
            <person name="Stocker S."/>
            <person name="Lupas A.N."/>
            <person name="Baumeister W."/>
        </authorList>
    </citation>
    <scope>NUCLEOTIDE SEQUENCE [LARGE SCALE GENOMIC DNA]</scope>
    <source>
        <strain evidence="6">ATCC 25905 / DSM 1728 / JCM 9062 / NBRC 15155 / AMRC-C165</strain>
    </source>
</reference>
<dbReference type="InParanoid" id="Q9HKH3"/>
<dbReference type="NCBIfam" id="TIGR02175">
    <property type="entry name" value="PorC_KorC"/>
    <property type="match status" value="1"/>
</dbReference>